<sequence>MRLWITLTFVLLTGTATATELVINYKSWISDNDRQHVETWLNHGMNAAERTLGELKQPALTATIEPILFASEPVPWGSVQRGRLDSLNLHVKRFTPSRILVKDWTIYHEIAHLYHPLLAHSDFWIAEGLATYLQNVIMLENSLFDINEFRARLTSGLNRGAKNTQLHNGGLSSVSENMWSLKAQQRVYWSGAAFFMEAELALKASLSPHTVRSLIAKFQQCCKSSHPSGLENSGRLFIAKLDKLSKTTIFSNLYASYKQRNDFPILSRAEIATLQPLR</sequence>
<dbReference type="Proteomes" id="UP000228621">
    <property type="component" value="Unassembled WGS sequence"/>
</dbReference>
<evidence type="ECO:0000313" key="3">
    <source>
        <dbReference type="Proteomes" id="UP000228621"/>
    </source>
</evidence>
<evidence type="ECO:0000313" key="2">
    <source>
        <dbReference type="EMBL" id="PCK32160.1"/>
    </source>
</evidence>
<dbReference type="EMBL" id="NKHF01000037">
    <property type="protein sequence ID" value="PCK32160.1"/>
    <property type="molecule type" value="Genomic_DNA"/>
</dbReference>
<evidence type="ECO:0000259" key="1">
    <source>
        <dbReference type="Pfam" id="PF05299"/>
    </source>
</evidence>
<dbReference type="RefSeq" id="WP_099641608.1">
    <property type="nucleotide sequence ID" value="NZ_NKHF01000037.1"/>
</dbReference>
<keyword evidence="3" id="KW-1185">Reference proteome</keyword>
<organism evidence="2 3">
    <name type="scientific">Pseudoalteromonas piscicida</name>
    <dbReference type="NCBI Taxonomy" id="43662"/>
    <lineage>
        <taxon>Bacteria</taxon>
        <taxon>Pseudomonadati</taxon>
        <taxon>Pseudomonadota</taxon>
        <taxon>Gammaproteobacteria</taxon>
        <taxon>Alteromonadales</taxon>
        <taxon>Pseudoalteromonadaceae</taxon>
        <taxon>Pseudoalteromonas</taxon>
    </lineage>
</organism>
<dbReference type="InterPro" id="IPR007963">
    <property type="entry name" value="Peptidase_M61_catalytic"/>
</dbReference>
<dbReference type="OrthoDB" id="1467486at2"/>
<name>A0A2A5JRZ2_PSEO7</name>
<reference evidence="3" key="1">
    <citation type="journal article" date="2019" name="Genome Announc.">
        <title>Draft Genome Sequence of Pseudoalteromonas piscicida Strain 36Y ROTHPW, an Hypersaline Seawater Isolate from the South Coast of Sonora, Mexico.</title>
        <authorList>
            <person name="Sanchez-Diaz R."/>
            <person name="Molina-Garza Z.J."/>
            <person name="Cruz-Suarez L.E."/>
            <person name="Selvin J."/>
            <person name="Kiran G.S."/>
            <person name="Ibarra-Gamez J.C."/>
            <person name="Gomez-Gil B."/>
            <person name="Galaviz-Silva L."/>
        </authorList>
    </citation>
    <scope>NUCLEOTIDE SEQUENCE [LARGE SCALE GENOMIC DNA]</scope>
    <source>
        <strain evidence="3">36Y_RITHPW</strain>
    </source>
</reference>
<comment type="caution">
    <text evidence="2">The sequence shown here is derived from an EMBL/GenBank/DDBJ whole genome shotgun (WGS) entry which is preliminary data.</text>
</comment>
<proteinExistence type="predicted"/>
<gene>
    <name evidence="2" type="ORF">CEX98_08205</name>
</gene>
<feature type="domain" description="Peptidase M61 catalytic" evidence="1">
    <location>
        <begin position="120"/>
        <end position="181"/>
    </location>
</feature>
<dbReference type="Pfam" id="PF05299">
    <property type="entry name" value="Peptidase_M61"/>
    <property type="match status" value="1"/>
</dbReference>
<dbReference type="Gene3D" id="1.10.390.10">
    <property type="entry name" value="Neutral Protease Domain 2"/>
    <property type="match status" value="1"/>
</dbReference>
<dbReference type="InterPro" id="IPR027268">
    <property type="entry name" value="Peptidase_M4/M1_CTD_sf"/>
</dbReference>
<protein>
    <recommendedName>
        <fullName evidence="1">Peptidase M61 catalytic domain-containing protein</fullName>
    </recommendedName>
</protein>
<dbReference type="AlphaFoldDB" id="A0A2A5JRZ2"/>
<accession>A0A2A5JRZ2</accession>